<keyword evidence="10" id="KW-1185">Reference proteome</keyword>
<evidence type="ECO:0000256" key="7">
    <source>
        <dbReference type="RuleBase" id="RU363032"/>
    </source>
</evidence>
<evidence type="ECO:0000256" key="5">
    <source>
        <dbReference type="ARBA" id="ARBA00022989"/>
    </source>
</evidence>
<dbReference type="SUPFAM" id="SSF161098">
    <property type="entry name" value="MetI-like"/>
    <property type="match status" value="1"/>
</dbReference>
<dbReference type="CDD" id="cd06261">
    <property type="entry name" value="TM_PBP2"/>
    <property type="match status" value="1"/>
</dbReference>
<dbReference type="InterPro" id="IPR000515">
    <property type="entry name" value="MetI-like"/>
</dbReference>
<proteinExistence type="inferred from homology"/>
<keyword evidence="2 7" id="KW-0813">Transport</keyword>
<dbReference type="PANTHER" id="PTHR43227:SF11">
    <property type="entry name" value="BLL4140 PROTEIN"/>
    <property type="match status" value="1"/>
</dbReference>
<organism evidence="9 10">
    <name type="scientific">Kribbella aluminosa</name>
    <dbReference type="NCBI Taxonomy" id="416017"/>
    <lineage>
        <taxon>Bacteria</taxon>
        <taxon>Bacillati</taxon>
        <taxon>Actinomycetota</taxon>
        <taxon>Actinomycetes</taxon>
        <taxon>Propionibacteriales</taxon>
        <taxon>Kribbellaceae</taxon>
        <taxon>Kribbella</taxon>
    </lineage>
</organism>
<dbReference type="Proteomes" id="UP000755585">
    <property type="component" value="Unassembled WGS sequence"/>
</dbReference>
<accession>A0ABS4UIW3</accession>
<dbReference type="InterPro" id="IPR035906">
    <property type="entry name" value="MetI-like_sf"/>
</dbReference>
<keyword evidence="3" id="KW-1003">Cell membrane</keyword>
<sequence length="309" mass="34353">MQTAQYPRRPRLERLRRDWPLIVMVLPLLTLLTVFVYVPLIGNVVAFQDYDPFFGVAQSAFVGLRNFSQMFGDSEFWHAVTNTLILTSVQLVLYFPVPIALALLLNSVIGQRVKRLMQAIVYLPHFLSWVVIVTLFQNMLGGAGLLNQQLRRHGTSTIDVLTSPGFFKFLVSFQLVWKEAGWDTVIFLAAIAAVNIDLYEAIAVDGGGRLRRLWHVTLPGIRPVIILLLILRLGDALSVGFEQMLLQRAAVGARAAEVLDTFVYFQGVIGGQWGYAAAAGIFKGAVGLVLLLIANKLAHAFGQEGLYRR</sequence>
<dbReference type="PANTHER" id="PTHR43227">
    <property type="entry name" value="BLL4140 PROTEIN"/>
    <property type="match status" value="1"/>
</dbReference>
<feature type="domain" description="ABC transmembrane type-1" evidence="8">
    <location>
        <begin position="80"/>
        <end position="294"/>
    </location>
</feature>
<dbReference type="RefSeq" id="WP_307863304.1">
    <property type="nucleotide sequence ID" value="NZ_BAAAVU010000035.1"/>
</dbReference>
<name>A0ABS4UIW3_9ACTN</name>
<evidence type="ECO:0000256" key="4">
    <source>
        <dbReference type="ARBA" id="ARBA00022692"/>
    </source>
</evidence>
<protein>
    <submittedName>
        <fullName evidence="9">Aldouronate transport system permease protein</fullName>
    </submittedName>
</protein>
<dbReference type="PROSITE" id="PS50928">
    <property type="entry name" value="ABC_TM1"/>
    <property type="match status" value="1"/>
</dbReference>
<feature type="transmembrane region" description="Helical" evidence="7">
    <location>
        <begin position="126"/>
        <end position="146"/>
    </location>
</feature>
<keyword evidence="4 7" id="KW-0812">Transmembrane</keyword>
<feature type="transmembrane region" description="Helical" evidence="7">
    <location>
        <begin position="213"/>
        <end position="234"/>
    </location>
</feature>
<dbReference type="InterPro" id="IPR050809">
    <property type="entry name" value="UgpAE/MalFG_permease"/>
</dbReference>
<comment type="similarity">
    <text evidence="7">Belongs to the binding-protein-dependent transport system permease family.</text>
</comment>
<keyword evidence="6 7" id="KW-0472">Membrane</keyword>
<evidence type="ECO:0000256" key="2">
    <source>
        <dbReference type="ARBA" id="ARBA00022448"/>
    </source>
</evidence>
<comment type="subcellular location">
    <subcellularLocation>
        <location evidence="1 7">Cell membrane</location>
        <topology evidence="1 7">Multi-pass membrane protein</topology>
    </subcellularLocation>
</comment>
<evidence type="ECO:0000256" key="1">
    <source>
        <dbReference type="ARBA" id="ARBA00004651"/>
    </source>
</evidence>
<dbReference type="Gene3D" id="1.10.3720.10">
    <property type="entry name" value="MetI-like"/>
    <property type="match status" value="1"/>
</dbReference>
<reference evidence="9 10" key="1">
    <citation type="submission" date="2021-03" db="EMBL/GenBank/DDBJ databases">
        <title>Sequencing the genomes of 1000 actinobacteria strains.</title>
        <authorList>
            <person name="Klenk H.-P."/>
        </authorList>
    </citation>
    <scope>NUCLEOTIDE SEQUENCE [LARGE SCALE GENOMIC DNA]</scope>
    <source>
        <strain evidence="9 10">DSM 18824</strain>
    </source>
</reference>
<dbReference type="EMBL" id="JAGINT010000001">
    <property type="protein sequence ID" value="MBP2351606.1"/>
    <property type="molecule type" value="Genomic_DNA"/>
</dbReference>
<comment type="caution">
    <text evidence="9">The sequence shown here is derived from an EMBL/GenBank/DDBJ whole genome shotgun (WGS) entry which is preliminary data.</text>
</comment>
<keyword evidence="5 7" id="KW-1133">Transmembrane helix</keyword>
<feature type="transmembrane region" description="Helical" evidence="7">
    <location>
        <begin position="84"/>
        <end position="105"/>
    </location>
</feature>
<feature type="transmembrane region" description="Helical" evidence="7">
    <location>
        <begin position="273"/>
        <end position="294"/>
    </location>
</feature>
<feature type="transmembrane region" description="Helical" evidence="7">
    <location>
        <begin position="180"/>
        <end position="201"/>
    </location>
</feature>
<evidence type="ECO:0000259" key="8">
    <source>
        <dbReference type="PROSITE" id="PS50928"/>
    </source>
</evidence>
<dbReference type="Pfam" id="PF00528">
    <property type="entry name" value="BPD_transp_1"/>
    <property type="match status" value="1"/>
</dbReference>
<evidence type="ECO:0000313" key="9">
    <source>
        <dbReference type="EMBL" id="MBP2351606.1"/>
    </source>
</evidence>
<feature type="transmembrane region" description="Helical" evidence="7">
    <location>
        <begin position="21"/>
        <end position="42"/>
    </location>
</feature>
<evidence type="ECO:0000256" key="6">
    <source>
        <dbReference type="ARBA" id="ARBA00023136"/>
    </source>
</evidence>
<evidence type="ECO:0000313" key="10">
    <source>
        <dbReference type="Proteomes" id="UP000755585"/>
    </source>
</evidence>
<evidence type="ECO:0000256" key="3">
    <source>
        <dbReference type="ARBA" id="ARBA00022475"/>
    </source>
</evidence>
<gene>
    <name evidence="9" type="ORF">JOF29_002689</name>
</gene>